<evidence type="ECO:0008006" key="4">
    <source>
        <dbReference type="Google" id="ProtNLM"/>
    </source>
</evidence>
<dbReference type="OrthoDB" id="147179at2"/>
<dbReference type="Proteomes" id="UP000007374">
    <property type="component" value="Unassembled WGS sequence"/>
</dbReference>
<dbReference type="EMBL" id="AMSI01000008">
    <property type="protein sequence ID" value="EKF41929.1"/>
    <property type="molecule type" value="Genomic_DNA"/>
</dbReference>
<dbReference type="PATRIC" id="fig|1231190.3.peg.2635"/>
<accession>K2NVQ1</accession>
<dbReference type="AlphaFoldDB" id="K2NVQ1"/>
<gene>
    <name evidence="2" type="ORF">NA8A_12690</name>
</gene>
<keyword evidence="3" id="KW-1185">Reference proteome</keyword>
<reference evidence="2 3" key="1">
    <citation type="journal article" date="2012" name="J. Bacteriol.">
        <title>Genome Sequence of Nitratireductor indicus Type Strain C115.</title>
        <authorList>
            <person name="Lai Q."/>
            <person name="Li G."/>
            <person name="Yu Z."/>
            <person name="Shao Z."/>
        </authorList>
    </citation>
    <scope>NUCLEOTIDE SEQUENCE [LARGE SCALE GENOMIC DNA]</scope>
    <source>
        <strain evidence="2 3">C115</strain>
    </source>
</reference>
<keyword evidence="1" id="KW-0472">Membrane</keyword>
<sequence>MWDFSVTNAFRLMAATTPFLLFRAMVYFGIAVAYVLATGVGAGVGYGIGGFAGPDDQAGYAIWGGGIGFSLTAGVLYFLREYILYTVKAAHIAVLVEKMDGRPLPEGRGQMAYGASVVKERFAQASVLFAVDQLVKGVIRAITGLVQGILSFLPIPGLDNIARILRAFLNVAVGFIDEVILAHAIRTRSDNAWASAREALVLYGQNHKAMLKNAAFLAVIVYGLSFLVFLVMLAPAAAVVYLMPGAWSAGGMIFALLFAWAVKAALIEPFAITCMMQVFFKVTEGQVPDPAWDAKLEQMSGKFRALKDKAVGAMGGRPAGGQQGPGAAGHEGAL</sequence>
<name>K2NVQ1_9HYPH</name>
<dbReference type="RefSeq" id="WP_009450712.1">
    <property type="nucleotide sequence ID" value="NZ_AMSI01000008.1"/>
</dbReference>
<feature type="transmembrane region" description="Helical" evidence="1">
    <location>
        <begin position="60"/>
        <end position="79"/>
    </location>
</feature>
<evidence type="ECO:0000313" key="2">
    <source>
        <dbReference type="EMBL" id="EKF41929.1"/>
    </source>
</evidence>
<dbReference type="STRING" id="721133.SAMN05216176_104191"/>
<organism evidence="2 3">
    <name type="scientific">Nitratireductor indicus C115</name>
    <dbReference type="NCBI Taxonomy" id="1231190"/>
    <lineage>
        <taxon>Bacteria</taxon>
        <taxon>Pseudomonadati</taxon>
        <taxon>Pseudomonadota</taxon>
        <taxon>Alphaproteobacteria</taxon>
        <taxon>Hyphomicrobiales</taxon>
        <taxon>Phyllobacteriaceae</taxon>
        <taxon>Nitratireductor</taxon>
    </lineage>
</organism>
<protein>
    <recommendedName>
        <fullName evidence="4">Transmembrane protein</fullName>
    </recommendedName>
</protein>
<keyword evidence="1" id="KW-1133">Transmembrane helix</keyword>
<keyword evidence="1" id="KW-0812">Transmembrane</keyword>
<dbReference type="eggNOG" id="ENOG502Z84N">
    <property type="taxonomic scope" value="Bacteria"/>
</dbReference>
<feature type="transmembrane region" description="Helical" evidence="1">
    <location>
        <begin position="215"/>
        <end position="241"/>
    </location>
</feature>
<evidence type="ECO:0000256" key="1">
    <source>
        <dbReference type="SAM" id="Phobius"/>
    </source>
</evidence>
<proteinExistence type="predicted"/>
<evidence type="ECO:0000313" key="3">
    <source>
        <dbReference type="Proteomes" id="UP000007374"/>
    </source>
</evidence>
<comment type="caution">
    <text evidence="2">The sequence shown here is derived from an EMBL/GenBank/DDBJ whole genome shotgun (WGS) entry which is preliminary data.</text>
</comment>
<feature type="transmembrane region" description="Helical" evidence="1">
    <location>
        <begin position="20"/>
        <end position="48"/>
    </location>
</feature>
<feature type="transmembrane region" description="Helical" evidence="1">
    <location>
        <begin position="247"/>
        <end position="266"/>
    </location>
</feature>